<protein>
    <submittedName>
        <fullName evidence="9">MFS transporter</fullName>
    </submittedName>
</protein>
<evidence type="ECO:0000256" key="3">
    <source>
        <dbReference type="ARBA" id="ARBA00022475"/>
    </source>
</evidence>
<dbReference type="GO" id="GO:0022857">
    <property type="term" value="F:transmembrane transporter activity"/>
    <property type="evidence" value="ECO:0007669"/>
    <property type="project" value="InterPro"/>
</dbReference>
<evidence type="ECO:0000256" key="7">
    <source>
        <dbReference type="SAM" id="Phobius"/>
    </source>
</evidence>
<feature type="transmembrane region" description="Helical" evidence="7">
    <location>
        <begin position="246"/>
        <end position="267"/>
    </location>
</feature>
<dbReference type="AlphaFoldDB" id="A0A0T6DN92"/>
<keyword evidence="2" id="KW-0813">Transport</keyword>
<dbReference type="CDD" id="cd17472">
    <property type="entry name" value="MFS_YajR_like"/>
    <property type="match status" value="1"/>
</dbReference>
<evidence type="ECO:0000313" key="9">
    <source>
        <dbReference type="EMBL" id="KRU21455.1"/>
    </source>
</evidence>
<comment type="subcellular location">
    <subcellularLocation>
        <location evidence="1">Cell membrane</location>
        <topology evidence="1">Multi-pass membrane protein</topology>
    </subcellularLocation>
</comment>
<feature type="transmembrane region" description="Helical" evidence="7">
    <location>
        <begin position="132"/>
        <end position="153"/>
    </location>
</feature>
<feature type="transmembrane region" description="Helical" evidence="7">
    <location>
        <begin position="43"/>
        <end position="63"/>
    </location>
</feature>
<feature type="transmembrane region" description="Helical" evidence="7">
    <location>
        <begin position="214"/>
        <end position="234"/>
    </location>
</feature>
<gene>
    <name evidence="9" type="ORF">AS194_12155</name>
</gene>
<evidence type="ECO:0000256" key="1">
    <source>
        <dbReference type="ARBA" id="ARBA00004651"/>
    </source>
</evidence>
<feature type="transmembrane region" description="Helical" evidence="7">
    <location>
        <begin position="299"/>
        <end position="323"/>
    </location>
</feature>
<dbReference type="InterPro" id="IPR020846">
    <property type="entry name" value="MFS_dom"/>
</dbReference>
<dbReference type="SUPFAM" id="SSF103473">
    <property type="entry name" value="MFS general substrate transporter"/>
    <property type="match status" value="1"/>
</dbReference>
<evidence type="ECO:0000256" key="5">
    <source>
        <dbReference type="ARBA" id="ARBA00022989"/>
    </source>
</evidence>
<keyword evidence="3" id="KW-1003">Cell membrane</keyword>
<feature type="domain" description="Major facilitator superfamily (MFS) profile" evidence="8">
    <location>
        <begin position="8"/>
        <end position="385"/>
    </location>
</feature>
<sequence>MNSVEKRAILGVGGIFALRMIGLFMIVPVFSVYGDNYAHATPFLIGLAVGIYGLGQAIFQIPMSLAADKFPRKPIIMLGLILFAVGGMIAANATDIYEVIIGRALAGSGAVSAVLMALLADVTREEMRTKAMATMGLTIATSIMLAFAFGPLLVGSLGISGLFWLTAGFAILAMLLLFVVPTPMRVLKHNLDNKSIGEQLATVLKIGDLNRLHFGIFALHLTMTAIFVILPHQLTEVMGLSVSQQGMVYLPLLFVGFAVAIPFIIIAEKKRKMRQVFLAAIALMTAALALLALGSQVGVGIIVGLLLYFMGFNLLEATIPSWISKRAPVANKATAMGLNSSSQFLGAFVGGAMGGLLLNQSNLLAWGLLSLVMGIALLLIIPIAQPPYLSSTTVTIPKNINIQDWSRQMLAVDGVDELVVMAKEQVAYLKLDKTQLTDDSRQQLSSLAQSPLDI</sequence>
<dbReference type="PANTHER" id="PTHR23517:SF2">
    <property type="entry name" value="MULTIDRUG RESISTANCE PROTEIN MDTH"/>
    <property type="match status" value="1"/>
</dbReference>
<comment type="caution">
    <text evidence="9">The sequence shown here is derived from an EMBL/GenBank/DDBJ whole genome shotgun (WGS) entry which is preliminary data.</text>
</comment>
<dbReference type="PROSITE" id="PS50850">
    <property type="entry name" value="MFS"/>
    <property type="match status" value="1"/>
</dbReference>
<feature type="transmembrane region" description="Helical" evidence="7">
    <location>
        <begin position="75"/>
        <end position="94"/>
    </location>
</feature>
<accession>A0A0T6DN92</accession>
<keyword evidence="4 7" id="KW-0812">Transmembrane</keyword>
<keyword evidence="5 7" id="KW-1133">Transmembrane helix</keyword>
<evidence type="ECO:0000259" key="8">
    <source>
        <dbReference type="PROSITE" id="PS50850"/>
    </source>
</evidence>
<name>A0A0T6DN92_9GAMM</name>
<dbReference type="Gene3D" id="1.20.1250.20">
    <property type="entry name" value="MFS general substrate transporter like domains"/>
    <property type="match status" value="1"/>
</dbReference>
<organism evidence="9 10">
    <name type="scientific">Psychrobacter piscatorii</name>
    <dbReference type="NCBI Taxonomy" id="554343"/>
    <lineage>
        <taxon>Bacteria</taxon>
        <taxon>Pseudomonadati</taxon>
        <taxon>Pseudomonadota</taxon>
        <taxon>Gammaproteobacteria</taxon>
        <taxon>Moraxellales</taxon>
        <taxon>Moraxellaceae</taxon>
        <taxon>Psychrobacter</taxon>
    </lineage>
</organism>
<dbReference type="STRING" id="554343.AS194_12155"/>
<feature type="transmembrane region" description="Helical" evidence="7">
    <location>
        <begin position="159"/>
        <end position="180"/>
    </location>
</feature>
<keyword evidence="6 7" id="KW-0472">Membrane</keyword>
<evidence type="ECO:0000256" key="6">
    <source>
        <dbReference type="ARBA" id="ARBA00023136"/>
    </source>
</evidence>
<evidence type="ECO:0000256" key="4">
    <source>
        <dbReference type="ARBA" id="ARBA00022692"/>
    </source>
</evidence>
<dbReference type="Gene3D" id="3.30.70.100">
    <property type="match status" value="1"/>
</dbReference>
<dbReference type="Pfam" id="PF07690">
    <property type="entry name" value="MFS_1"/>
    <property type="match status" value="1"/>
</dbReference>
<feature type="transmembrane region" description="Helical" evidence="7">
    <location>
        <begin position="9"/>
        <end position="31"/>
    </location>
</feature>
<reference evidence="9 10" key="1">
    <citation type="submission" date="2015-11" db="EMBL/GenBank/DDBJ databases">
        <title>Permanent draft genome of Psychrobacter piscatorii LQ58.</title>
        <authorList>
            <person name="Zhou M."/>
            <person name="Dong B."/>
            <person name="Liu Q."/>
        </authorList>
    </citation>
    <scope>NUCLEOTIDE SEQUENCE [LARGE SCALE GENOMIC DNA]</scope>
    <source>
        <strain evidence="9 10">LQ58</strain>
    </source>
</reference>
<dbReference type="RefSeq" id="WP_058025735.1">
    <property type="nucleotide sequence ID" value="NZ_LNDJ01000114.1"/>
</dbReference>
<evidence type="ECO:0000313" key="10">
    <source>
        <dbReference type="Proteomes" id="UP000051202"/>
    </source>
</evidence>
<feature type="transmembrane region" description="Helical" evidence="7">
    <location>
        <begin position="276"/>
        <end position="293"/>
    </location>
</feature>
<dbReference type="GO" id="GO:0005886">
    <property type="term" value="C:plasma membrane"/>
    <property type="evidence" value="ECO:0007669"/>
    <property type="project" value="UniProtKB-SubCell"/>
</dbReference>
<dbReference type="EMBL" id="LNDJ01000114">
    <property type="protein sequence ID" value="KRU21455.1"/>
    <property type="molecule type" value="Genomic_DNA"/>
</dbReference>
<evidence type="ECO:0000256" key="2">
    <source>
        <dbReference type="ARBA" id="ARBA00022448"/>
    </source>
</evidence>
<dbReference type="PANTHER" id="PTHR23517">
    <property type="entry name" value="RESISTANCE PROTEIN MDTM, PUTATIVE-RELATED-RELATED"/>
    <property type="match status" value="1"/>
</dbReference>
<proteinExistence type="predicted"/>
<dbReference type="InterPro" id="IPR036259">
    <property type="entry name" value="MFS_trans_sf"/>
</dbReference>
<dbReference type="InterPro" id="IPR050171">
    <property type="entry name" value="MFS_Transporters"/>
</dbReference>
<keyword evidence="10" id="KW-1185">Reference proteome</keyword>
<feature type="transmembrane region" description="Helical" evidence="7">
    <location>
        <begin position="363"/>
        <end position="384"/>
    </location>
</feature>
<feature type="transmembrane region" description="Helical" evidence="7">
    <location>
        <begin position="100"/>
        <end position="120"/>
    </location>
</feature>
<dbReference type="InterPro" id="IPR011701">
    <property type="entry name" value="MFS"/>
</dbReference>
<feature type="transmembrane region" description="Helical" evidence="7">
    <location>
        <begin position="335"/>
        <end position="357"/>
    </location>
</feature>
<dbReference type="Proteomes" id="UP000051202">
    <property type="component" value="Unassembled WGS sequence"/>
</dbReference>